<dbReference type="PRINTS" id="PR00744">
    <property type="entry name" value="GLHYDRLASE37"/>
</dbReference>
<evidence type="ECO:0000256" key="2">
    <source>
        <dbReference type="RuleBase" id="RU361180"/>
    </source>
</evidence>
<dbReference type="Proteomes" id="UP000092730">
    <property type="component" value="Chromosome 6"/>
</dbReference>
<evidence type="ECO:0000313" key="5">
    <source>
        <dbReference type="EMBL" id="WVW85427.1"/>
    </source>
</evidence>
<feature type="chain" id="PRO_5042570254" description="Trehalase" evidence="4">
    <location>
        <begin position="20"/>
        <end position="793"/>
    </location>
</feature>
<dbReference type="GO" id="GO:0005993">
    <property type="term" value="P:trehalose catabolic process"/>
    <property type="evidence" value="ECO:0007669"/>
    <property type="project" value="TreeGrafter"/>
</dbReference>
<organism evidence="5 6">
    <name type="scientific">Kwoniella bestiolae CBS 10118</name>
    <dbReference type="NCBI Taxonomy" id="1296100"/>
    <lineage>
        <taxon>Eukaryota</taxon>
        <taxon>Fungi</taxon>
        <taxon>Dikarya</taxon>
        <taxon>Basidiomycota</taxon>
        <taxon>Agaricomycotina</taxon>
        <taxon>Tremellomycetes</taxon>
        <taxon>Tremellales</taxon>
        <taxon>Cryptococcaceae</taxon>
        <taxon>Kwoniella</taxon>
    </lineage>
</organism>
<keyword evidence="6" id="KW-1185">Reference proteome</keyword>
<dbReference type="EMBL" id="CP144546">
    <property type="protein sequence ID" value="WVW85427.1"/>
    <property type="molecule type" value="Genomic_DNA"/>
</dbReference>
<reference evidence="5" key="2">
    <citation type="submission" date="2024-02" db="EMBL/GenBank/DDBJ databases">
        <title>Comparative genomics of Cryptococcus and Kwoniella reveals pathogenesis evolution and contrasting modes of karyotype evolution via chromosome fusion or intercentromeric recombination.</title>
        <authorList>
            <person name="Coelho M.A."/>
            <person name="David-Palma M."/>
            <person name="Shea T."/>
            <person name="Bowers K."/>
            <person name="McGinley-Smith S."/>
            <person name="Mohammad A.W."/>
            <person name="Gnirke A."/>
            <person name="Yurkov A.M."/>
            <person name="Nowrousian M."/>
            <person name="Sun S."/>
            <person name="Cuomo C.A."/>
            <person name="Heitman J."/>
        </authorList>
    </citation>
    <scope>NUCLEOTIDE SEQUENCE</scope>
    <source>
        <strain evidence="5">CBS 10118</strain>
    </source>
</reference>
<comment type="catalytic activity">
    <reaction evidence="2">
        <text>alpha,alpha-trehalose + H2O = alpha-D-glucose + beta-D-glucose</text>
        <dbReference type="Rhea" id="RHEA:32675"/>
        <dbReference type="ChEBI" id="CHEBI:15377"/>
        <dbReference type="ChEBI" id="CHEBI:15903"/>
        <dbReference type="ChEBI" id="CHEBI:16551"/>
        <dbReference type="ChEBI" id="CHEBI:17925"/>
        <dbReference type="EC" id="3.2.1.28"/>
    </reaction>
</comment>
<sequence>MRTAILLSALGGFLKLTTGQNITQTSSLSFSATPVSTTVPSATVALDTPVPGQGDYPPVQYLCEEGTNTTYCPGVLLQDVQLAGIFPDSKTFVDKPTNGTLNDTLAAFNALGSNVTVGQIETFVESNFKGEGLDLEQIPIEGFNQSPAILDNISDPIYKAWTSIVNSYWTLLIRETNQSSLCNGTCDSSLIPLNHTVVVPGGRYREIYYWDSRWIIEGLLKSELYNYAWNLLQNMMDFIDVYGYIPNGGRKYYVNRSQPPMFIQMLDAYVKVTGNTTILERALPLASAEMQWWSNNRTFNYTSPFTGKTLLVAHYAVNNSAPRPEGYVEDYETVTGASPALNASQKAELYSELATGAESGWDYSSRWCKQPVQNISDNNPALRTLNVKAIIPVDLLSLLSGDHALLANLYDLYANSTGNSTPTTSNSTQAGNTTDIVQTNSTTSNGNSSTSSPSNSPAFYHRQQAQLFSDAVLDLCWDPAKAWFYDFNTTSNSRSNVYSPAGSWPLWQNITPNELANNETEALRFVSGARFLLGKYSGIPSVASLLYTGLNWDFPNSWPPHLHTTIKAFETLGRHHTNATVLSNLTIPFSQVASGQLGLQESELQPQPQSTIGNVSLQTQEAQGKPWPLALSIEYANRYLGAAFCSWYSTGGAIEGLLTQLPLSDLNATGTYTAGQSGVMFEKFNATDTDAAGSGGEYTVQVGFGWTNGVVLWAAGEYGQYLPSPTCPLIPIIEVNGNGNSSVYSNGTTTNGTGSVSNGTSDGGNATSSLLFAGYKIPREEWKRAAKEEKKRH</sequence>
<dbReference type="PANTHER" id="PTHR23403:SF1">
    <property type="entry name" value="TREHALASE"/>
    <property type="match status" value="1"/>
</dbReference>
<evidence type="ECO:0000256" key="4">
    <source>
        <dbReference type="SAM" id="SignalP"/>
    </source>
</evidence>
<comment type="similarity">
    <text evidence="1 2">Belongs to the glycosyl hydrolase 37 family.</text>
</comment>
<feature type="compositionally biased region" description="Low complexity" evidence="3">
    <location>
        <begin position="419"/>
        <end position="428"/>
    </location>
</feature>
<keyword evidence="2" id="KW-0378">Hydrolase</keyword>
<dbReference type="RefSeq" id="XP_065726534.1">
    <property type="nucleotide sequence ID" value="XM_065870462.1"/>
</dbReference>
<feature type="compositionally biased region" description="Low complexity" evidence="3">
    <location>
        <begin position="439"/>
        <end position="456"/>
    </location>
</feature>
<accession>A0AAJ8KDS0</accession>
<keyword evidence="4" id="KW-0732">Signal</keyword>
<dbReference type="Gene3D" id="1.50.10.10">
    <property type="match status" value="1"/>
</dbReference>
<dbReference type="InterPro" id="IPR001661">
    <property type="entry name" value="Glyco_hydro_37"/>
</dbReference>
<protein>
    <recommendedName>
        <fullName evidence="2">Trehalase</fullName>
        <ecNumber evidence="2">3.2.1.28</ecNumber>
    </recommendedName>
    <alternativeName>
        <fullName evidence="2">Alpha-trehalose glucohydrolase</fullName>
    </alternativeName>
</protein>
<gene>
    <name evidence="5" type="ORF">I302_107465</name>
</gene>
<evidence type="ECO:0000256" key="3">
    <source>
        <dbReference type="SAM" id="MobiDB-lite"/>
    </source>
</evidence>
<keyword evidence="2" id="KW-0326">Glycosidase</keyword>
<dbReference type="AlphaFoldDB" id="A0AAJ8KDS0"/>
<feature type="signal peptide" evidence="4">
    <location>
        <begin position="1"/>
        <end position="19"/>
    </location>
</feature>
<feature type="region of interest" description="Disordered" evidence="3">
    <location>
        <begin position="419"/>
        <end position="456"/>
    </location>
</feature>
<evidence type="ECO:0000313" key="6">
    <source>
        <dbReference type="Proteomes" id="UP000092730"/>
    </source>
</evidence>
<reference evidence="5" key="1">
    <citation type="submission" date="2013-07" db="EMBL/GenBank/DDBJ databases">
        <authorList>
            <consortium name="The Broad Institute Genome Sequencing Platform"/>
            <person name="Cuomo C."/>
            <person name="Litvintseva A."/>
            <person name="Chen Y."/>
            <person name="Heitman J."/>
            <person name="Sun S."/>
            <person name="Springer D."/>
            <person name="Dromer F."/>
            <person name="Young S.K."/>
            <person name="Zeng Q."/>
            <person name="Gargeya S."/>
            <person name="Fitzgerald M."/>
            <person name="Abouelleil A."/>
            <person name="Alvarado L."/>
            <person name="Berlin A.M."/>
            <person name="Chapman S.B."/>
            <person name="Dewar J."/>
            <person name="Goldberg J."/>
            <person name="Griggs A."/>
            <person name="Gujja S."/>
            <person name="Hansen M."/>
            <person name="Howarth C."/>
            <person name="Imamovic A."/>
            <person name="Larimer J."/>
            <person name="McCowan C."/>
            <person name="Murphy C."/>
            <person name="Pearson M."/>
            <person name="Priest M."/>
            <person name="Roberts A."/>
            <person name="Saif S."/>
            <person name="Shea T."/>
            <person name="Sykes S."/>
            <person name="Wortman J."/>
            <person name="Nusbaum C."/>
            <person name="Birren B."/>
        </authorList>
    </citation>
    <scope>NUCLEOTIDE SEQUENCE</scope>
    <source>
        <strain evidence="5">CBS 10118</strain>
    </source>
</reference>
<dbReference type="InterPro" id="IPR012341">
    <property type="entry name" value="6hp_glycosidase-like_sf"/>
</dbReference>
<dbReference type="GO" id="GO:0004555">
    <property type="term" value="F:alpha,alpha-trehalase activity"/>
    <property type="evidence" value="ECO:0007669"/>
    <property type="project" value="UniProtKB-EC"/>
</dbReference>
<evidence type="ECO:0000256" key="1">
    <source>
        <dbReference type="ARBA" id="ARBA00005615"/>
    </source>
</evidence>
<dbReference type="InterPro" id="IPR008928">
    <property type="entry name" value="6-hairpin_glycosidase_sf"/>
</dbReference>
<dbReference type="GeneID" id="30211193"/>
<dbReference type="KEGG" id="kbi:30211193"/>
<name>A0AAJ8KDS0_9TREE</name>
<dbReference type="EC" id="3.2.1.28" evidence="2"/>
<dbReference type="PANTHER" id="PTHR23403">
    <property type="entry name" value="TREHALASE"/>
    <property type="match status" value="1"/>
</dbReference>
<proteinExistence type="inferred from homology"/>
<dbReference type="Pfam" id="PF01204">
    <property type="entry name" value="Trehalase"/>
    <property type="match status" value="2"/>
</dbReference>
<dbReference type="SUPFAM" id="SSF48208">
    <property type="entry name" value="Six-hairpin glycosidases"/>
    <property type="match status" value="1"/>
</dbReference>
<feature type="compositionally biased region" description="Polar residues" evidence="3">
    <location>
        <begin position="429"/>
        <end position="438"/>
    </location>
</feature>